<dbReference type="EMBL" id="CP042467">
    <property type="protein sequence ID" value="QED28924.1"/>
    <property type="molecule type" value="Genomic_DNA"/>
</dbReference>
<evidence type="ECO:0000313" key="3">
    <source>
        <dbReference type="Proteomes" id="UP000321595"/>
    </source>
</evidence>
<dbReference type="KEGG" id="bbae:FRD01_17090"/>
<feature type="transmembrane region" description="Helical" evidence="1">
    <location>
        <begin position="48"/>
        <end position="67"/>
    </location>
</feature>
<dbReference type="RefSeq" id="WP_146961780.1">
    <property type="nucleotide sequence ID" value="NZ_CP042467.1"/>
</dbReference>
<reference evidence="2 3" key="1">
    <citation type="submission" date="2019-08" db="EMBL/GenBank/DDBJ databases">
        <authorList>
            <person name="Liang Q."/>
        </authorList>
    </citation>
    <scope>NUCLEOTIDE SEQUENCE [LARGE SCALE GENOMIC DNA]</scope>
    <source>
        <strain evidence="2 3">V1718</strain>
    </source>
</reference>
<dbReference type="OrthoDB" id="5515003at2"/>
<dbReference type="Proteomes" id="UP000321595">
    <property type="component" value="Chromosome"/>
</dbReference>
<keyword evidence="1" id="KW-0472">Membrane</keyword>
<accession>A0A5B8XTP0</accession>
<evidence type="ECO:0000256" key="1">
    <source>
        <dbReference type="SAM" id="Phobius"/>
    </source>
</evidence>
<feature type="transmembrane region" description="Helical" evidence="1">
    <location>
        <begin position="104"/>
        <end position="124"/>
    </location>
</feature>
<keyword evidence="3" id="KW-1185">Reference proteome</keyword>
<evidence type="ECO:0000313" key="2">
    <source>
        <dbReference type="EMBL" id="QED28924.1"/>
    </source>
</evidence>
<feature type="transmembrane region" description="Helical" evidence="1">
    <location>
        <begin position="79"/>
        <end position="98"/>
    </location>
</feature>
<name>A0A5B8XTP0_9DELT</name>
<dbReference type="AlphaFoldDB" id="A0A5B8XTP0"/>
<protein>
    <submittedName>
        <fullName evidence="2">Uncharacterized protein</fullName>
    </submittedName>
</protein>
<feature type="transmembrane region" description="Helical" evidence="1">
    <location>
        <begin position="12"/>
        <end position="36"/>
    </location>
</feature>
<keyword evidence="1" id="KW-0812">Transmembrane</keyword>
<proteinExistence type="predicted"/>
<sequence length="131" mass="14591">MEQTQEVPKALRTWFVIHFWADILFALPLLVAPDAFLRLLGWEMTDPFTARLVGAALIGIGVESLLGRNATAKSFLTMLRLKILWSGTAVLGILASMLQGAPPLGWAIFGIFVAFNGLWSYWYLRLSRPAQ</sequence>
<organism evidence="2 3">
    <name type="scientific">Microvenator marinus</name>
    <dbReference type="NCBI Taxonomy" id="2600177"/>
    <lineage>
        <taxon>Bacteria</taxon>
        <taxon>Deltaproteobacteria</taxon>
        <taxon>Bradymonadales</taxon>
        <taxon>Microvenatoraceae</taxon>
        <taxon>Microvenator</taxon>
    </lineage>
</organism>
<keyword evidence="1" id="KW-1133">Transmembrane helix</keyword>
<gene>
    <name evidence="2" type="ORF">FRD01_17090</name>
</gene>